<dbReference type="EnsemblPlants" id="OBART01G14690.1">
    <property type="protein sequence ID" value="OBART01G14690.1"/>
    <property type="gene ID" value="OBART01G14690"/>
</dbReference>
<dbReference type="HOGENOM" id="CLU_179580_0_0_1"/>
<dbReference type="PaxDb" id="65489-OBART01G14690.1"/>
<evidence type="ECO:0000313" key="3">
    <source>
        <dbReference type="Proteomes" id="UP000026960"/>
    </source>
</evidence>
<name>A0A0D3ENI5_9ORYZ</name>
<evidence type="ECO:0000256" key="1">
    <source>
        <dbReference type="SAM" id="MobiDB-lite"/>
    </source>
</evidence>
<reference evidence="2" key="1">
    <citation type="journal article" date="2009" name="Rice">
        <title>De Novo Next Generation Sequencing of Plant Genomes.</title>
        <authorList>
            <person name="Rounsley S."/>
            <person name="Marri P.R."/>
            <person name="Yu Y."/>
            <person name="He R."/>
            <person name="Sisneros N."/>
            <person name="Goicoechea J.L."/>
            <person name="Lee S.J."/>
            <person name="Angelova A."/>
            <person name="Kudrna D."/>
            <person name="Luo M."/>
            <person name="Affourtit J."/>
            <person name="Desany B."/>
            <person name="Knight J."/>
            <person name="Niazi F."/>
            <person name="Egholm M."/>
            <person name="Wing R.A."/>
        </authorList>
    </citation>
    <scope>NUCLEOTIDE SEQUENCE [LARGE SCALE GENOMIC DNA]</scope>
    <source>
        <strain evidence="2">cv. IRGC 105608</strain>
    </source>
</reference>
<organism evidence="2">
    <name type="scientific">Oryza barthii</name>
    <dbReference type="NCBI Taxonomy" id="65489"/>
    <lineage>
        <taxon>Eukaryota</taxon>
        <taxon>Viridiplantae</taxon>
        <taxon>Streptophyta</taxon>
        <taxon>Embryophyta</taxon>
        <taxon>Tracheophyta</taxon>
        <taxon>Spermatophyta</taxon>
        <taxon>Magnoliopsida</taxon>
        <taxon>Liliopsida</taxon>
        <taxon>Poales</taxon>
        <taxon>Poaceae</taxon>
        <taxon>BOP clade</taxon>
        <taxon>Oryzoideae</taxon>
        <taxon>Oryzeae</taxon>
        <taxon>Oryzinae</taxon>
        <taxon>Oryza</taxon>
    </lineage>
</organism>
<reference evidence="2" key="2">
    <citation type="submission" date="2015-03" db="UniProtKB">
        <authorList>
            <consortium name="EnsemblPlants"/>
        </authorList>
    </citation>
    <scope>IDENTIFICATION</scope>
</reference>
<evidence type="ECO:0000313" key="2">
    <source>
        <dbReference type="EnsemblPlants" id="OBART01G14690.1"/>
    </source>
</evidence>
<protein>
    <submittedName>
        <fullName evidence="2">Uncharacterized protein</fullName>
    </submittedName>
</protein>
<accession>A0A0D3ENI5</accession>
<dbReference type="AlphaFoldDB" id="A0A0D3ENI5"/>
<dbReference type="Proteomes" id="UP000026960">
    <property type="component" value="Chromosome 1"/>
</dbReference>
<sequence length="102" mass="11572">MTGQQKSLRGRQAGRWLAKQAGDDGRAQRETRSLLPLGGRRGRRIGCLSCCLDDRKDVEGEGEELGQRTVRALWTSLLWVLDHVVELPEMVARAGRRRRKPH</sequence>
<keyword evidence="3" id="KW-1185">Reference proteome</keyword>
<feature type="region of interest" description="Disordered" evidence="1">
    <location>
        <begin position="1"/>
        <end position="33"/>
    </location>
</feature>
<dbReference type="Gramene" id="OBART01G14690.1">
    <property type="protein sequence ID" value="OBART01G14690.1"/>
    <property type="gene ID" value="OBART01G14690"/>
</dbReference>
<proteinExistence type="predicted"/>
<feature type="compositionally biased region" description="Basic and acidic residues" evidence="1">
    <location>
        <begin position="21"/>
        <end position="32"/>
    </location>
</feature>